<accession>A0A653BAB5</accession>
<dbReference type="EMBL" id="LR130779">
    <property type="protein sequence ID" value="VDN65616.1"/>
    <property type="molecule type" value="Genomic_DNA"/>
</dbReference>
<reference evidence="1" key="1">
    <citation type="submission" date="2018-11" db="EMBL/GenBank/DDBJ databases">
        <authorList>
            <consortium name="Genoscope - CEA"/>
            <person name="William W."/>
        </authorList>
    </citation>
    <scope>NUCLEOTIDE SEQUENCE [LARGE SCALE GENOMIC DNA]</scope>
    <source>
        <strain evidence="1">T9AD</strain>
    </source>
</reference>
<sequence>MPRPSACVTSSIASTSSVVSSCVFSQRPVEADWVKTPVLGHAASRNASQRAFAAREAEHDVVFALPDLRSLRFHMAWEAGLFIARLPDAPGSGKMFRLFRW</sequence>
<dbReference type="PROSITE" id="PS51257">
    <property type="entry name" value="PROKAR_LIPOPROTEIN"/>
    <property type="match status" value="1"/>
</dbReference>
<organism evidence="1">
    <name type="scientific">Ectopseudomonas oleovorans</name>
    <name type="common">Pseudomonas oleovorans</name>
    <dbReference type="NCBI Taxonomy" id="301"/>
    <lineage>
        <taxon>Bacteria</taxon>
        <taxon>Pseudomonadati</taxon>
        <taxon>Pseudomonadota</taxon>
        <taxon>Gammaproteobacteria</taxon>
        <taxon>Pseudomonadales</taxon>
        <taxon>Pseudomonadaceae</taxon>
        <taxon>Ectopseudomonas</taxon>
    </lineage>
</organism>
<proteinExistence type="predicted"/>
<name>A0A653BAB5_ECTOL</name>
<protein>
    <submittedName>
        <fullName evidence="1">Uncharacterized protein</fullName>
    </submittedName>
</protein>
<dbReference type="AlphaFoldDB" id="A0A653BAB5"/>
<gene>
    <name evidence="1" type="ORF">POT9AD_4641</name>
</gene>
<evidence type="ECO:0000313" key="1">
    <source>
        <dbReference type="EMBL" id="VDN65616.1"/>
    </source>
</evidence>